<sequence length="333" mass="37824">ENSDFQRFRLRGVNLELEQKWEQLFGDSYATGENVYVPSIDPIEDLTIQNENLEEENIDNDGGDNYFPSDQYAQDLLNDEGNFFQHFIEQARNDANLGSSGSRSSQVTSEAVNNDTRPSNKIQKHLPLKSNSGQVKRTRRQSAGSAMISKGIIEMTECVKRISQSSTSNVSTISTAMNTICRMVENEYLEKHSEFWCFATTVIGDATKREIFLSMEDDDSRAKWLAYLYIKVAQGASNRVLGERFQRSGETISRAFHDVLNSISCRKSKGLAYDIIRPYDPTFTQVPAKITTDARYMPYFKDCIGCIDGTHIEACIPEALQMPYRGRKRNSYI</sequence>
<evidence type="ECO:0000259" key="2">
    <source>
        <dbReference type="Pfam" id="PF26138"/>
    </source>
</evidence>
<accession>A0A803M9X6</accession>
<dbReference type="InterPro" id="IPR045249">
    <property type="entry name" value="HARBI1-like"/>
</dbReference>
<evidence type="ECO:0000313" key="4">
    <source>
        <dbReference type="Proteomes" id="UP000596660"/>
    </source>
</evidence>
<dbReference type="EnsemblPlants" id="AUR62025702-RA">
    <property type="protein sequence ID" value="AUR62025702-RA:cds"/>
    <property type="gene ID" value="AUR62025702"/>
</dbReference>
<feature type="region of interest" description="Disordered" evidence="1">
    <location>
        <begin position="95"/>
        <end position="146"/>
    </location>
</feature>
<evidence type="ECO:0000256" key="1">
    <source>
        <dbReference type="SAM" id="MobiDB-lite"/>
    </source>
</evidence>
<protein>
    <recommendedName>
        <fullName evidence="2">DUF8040 domain-containing protein</fullName>
    </recommendedName>
</protein>
<keyword evidence="4" id="KW-1185">Reference proteome</keyword>
<dbReference type="Pfam" id="PF26138">
    <property type="entry name" value="DUF8040"/>
    <property type="match status" value="1"/>
</dbReference>
<reference evidence="3" key="1">
    <citation type="journal article" date="2017" name="Nature">
        <title>The genome of Chenopodium quinoa.</title>
        <authorList>
            <person name="Jarvis D.E."/>
            <person name="Ho Y.S."/>
            <person name="Lightfoot D.J."/>
            <person name="Schmoeckel S.M."/>
            <person name="Li B."/>
            <person name="Borm T.J.A."/>
            <person name="Ohyanagi H."/>
            <person name="Mineta K."/>
            <person name="Michell C.T."/>
            <person name="Saber N."/>
            <person name="Kharbatia N.M."/>
            <person name="Rupper R.R."/>
            <person name="Sharp A.R."/>
            <person name="Dally N."/>
            <person name="Boughton B.A."/>
            <person name="Woo Y.H."/>
            <person name="Gao G."/>
            <person name="Schijlen E.G.W.M."/>
            <person name="Guo X."/>
            <person name="Momin A.A."/>
            <person name="Negrao S."/>
            <person name="Al-Babili S."/>
            <person name="Gehring C."/>
            <person name="Roessner U."/>
            <person name="Jung C."/>
            <person name="Murphy K."/>
            <person name="Arold S.T."/>
            <person name="Gojobori T."/>
            <person name="van der Linden C.G."/>
            <person name="van Loo E.N."/>
            <person name="Jellen E.N."/>
            <person name="Maughan P.J."/>
            <person name="Tester M."/>
        </authorList>
    </citation>
    <scope>NUCLEOTIDE SEQUENCE [LARGE SCALE GENOMIC DNA]</scope>
    <source>
        <strain evidence="3">cv. PI 614886</strain>
    </source>
</reference>
<feature type="compositionally biased region" description="Polar residues" evidence="1">
    <location>
        <begin position="106"/>
        <end position="121"/>
    </location>
</feature>
<dbReference type="Proteomes" id="UP000596660">
    <property type="component" value="Unplaced"/>
</dbReference>
<dbReference type="InterPro" id="IPR058353">
    <property type="entry name" value="DUF8040"/>
</dbReference>
<organism evidence="3 4">
    <name type="scientific">Chenopodium quinoa</name>
    <name type="common">Quinoa</name>
    <dbReference type="NCBI Taxonomy" id="63459"/>
    <lineage>
        <taxon>Eukaryota</taxon>
        <taxon>Viridiplantae</taxon>
        <taxon>Streptophyta</taxon>
        <taxon>Embryophyta</taxon>
        <taxon>Tracheophyta</taxon>
        <taxon>Spermatophyta</taxon>
        <taxon>Magnoliopsida</taxon>
        <taxon>eudicotyledons</taxon>
        <taxon>Gunneridae</taxon>
        <taxon>Pentapetalae</taxon>
        <taxon>Caryophyllales</taxon>
        <taxon>Chenopodiaceae</taxon>
        <taxon>Chenopodioideae</taxon>
        <taxon>Atripliceae</taxon>
        <taxon>Chenopodium</taxon>
    </lineage>
</organism>
<name>A0A803M9X6_CHEQI</name>
<dbReference type="PANTHER" id="PTHR22930:SF228">
    <property type="entry name" value="PROTEIN ALP1-LIKE"/>
    <property type="match status" value="1"/>
</dbReference>
<proteinExistence type="predicted"/>
<reference evidence="3" key="2">
    <citation type="submission" date="2021-03" db="UniProtKB">
        <authorList>
            <consortium name="EnsemblPlants"/>
        </authorList>
    </citation>
    <scope>IDENTIFICATION</scope>
</reference>
<evidence type="ECO:0000313" key="3">
    <source>
        <dbReference type="EnsemblPlants" id="AUR62025702-RA:cds"/>
    </source>
</evidence>
<feature type="domain" description="DUF8040" evidence="2">
    <location>
        <begin position="229"/>
        <end position="263"/>
    </location>
</feature>
<dbReference type="PANTHER" id="PTHR22930">
    <property type="match status" value="1"/>
</dbReference>
<dbReference type="Gramene" id="AUR62025702-RA">
    <property type="protein sequence ID" value="AUR62025702-RA:cds"/>
    <property type="gene ID" value="AUR62025702"/>
</dbReference>
<dbReference type="AlphaFoldDB" id="A0A803M9X6"/>